<dbReference type="EMBL" id="FOIQ01000001">
    <property type="protein sequence ID" value="SEV86098.1"/>
    <property type="molecule type" value="Genomic_DNA"/>
</dbReference>
<dbReference type="Pfam" id="PF00132">
    <property type="entry name" value="Hexapep"/>
    <property type="match status" value="1"/>
</dbReference>
<dbReference type="EC" id="2.3.1.-" evidence="5"/>
<comment type="function">
    <text evidence="4">Acetyltransferase implicated in the O-acetylation of Nod factors.</text>
</comment>
<keyword evidence="3 5" id="KW-0012">Acyltransferase</keyword>
<dbReference type="SUPFAM" id="SSF51161">
    <property type="entry name" value="Trimeric LpxA-like enzymes"/>
    <property type="match status" value="1"/>
</dbReference>
<evidence type="ECO:0000256" key="4">
    <source>
        <dbReference type="ARBA" id="ARBA00055587"/>
    </source>
</evidence>
<evidence type="ECO:0000313" key="7">
    <source>
        <dbReference type="Proteomes" id="UP000199373"/>
    </source>
</evidence>
<dbReference type="InterPro" id="IPR001451">
    <property type="entry name" value="Hexapep"/>
</dbReference>
<sequence>MTEFEKMRREEFYDFTSEECLASYYRAKHICAKLQTMTTEDEDYRKTIEDLIPGIPESSTVSPPFHCDHGHGIKLGENVFINYNGTMLDGGLITIGSNTQVGPNCQFLTPNHPIDYVERRKPIERCSPIAIGEDCWLGGGVTVCPGVTIGDRCIIGAGSVVVKDIPSDSIAVGNPCRVIRRINTN</sequence>
<keyword evidence="2 5" id="KW-0808">Transferase</keyword>
<dbReference type="PANTHER" id="PTHR43017">
    <property type="entry name" value="GALACTOSIDE O-ACETYLTRANSFERASE"/>
    <property type="match status" value="1"/>
</dbReference>
<dbReference type="Gene3D" id="2.160.10.10">
    <property type="entry name" value="Hexapeptide repeat proteins"/>
    <property type="match status" value="1"/>
</dbReference>
<keyword evidence="7" id="KW-1185">Reference proteome</keyword>
<protein>
    <recommendedName>
        <fullName evidence="5">Acetyltransferase</fullName>
        <ecNumber evidence="5">2.3.1.-</ecNumber>
    </recommendedName>
</protein>
<evidence type="ECO:0000256" key="2">
    <source>
        <dbReference type="ARBA" id="ARBA00022679"/>
    </source>
</evidence>
<accession>A0A1I0MDA2</accession>
<dbReference type="Proteomes" id="UP000199373">
    <property type="component" value="Unassembled WGS sequence"/>
</dbReference>
<reference evidence="6 7" key="1">
    <citation type="submission" date="2016-10" db="EMBL/GenBank/DDBJ databases">
        <authorList>
            <person name="de Groot N.N."/>
        </authorList>
    </citation>
    <scope>NUCLEOTIDE SEQUENCE [LARGE SCALE GENOMIC DNA]</scope>
    <source>
        <strain evidence="6 7">TC2-24</strain>
    </source>
</reference>
<dbReference type="GO" id="GO:0008870">
    <property type="term" value="F:galactoside O-acetyltransferase activity"/>
    <property type="evidence" value="ECO:0007669"/>
    <property type="project" value="TreeGrafter"/>
</dbReference>
<dbReference type="RefSeq" id="WP_091914551.1">
    <property type="nucleotide sequence ID" value="NZ_FOIQ01000001.1"/>
</dbReference>
<dbReference type="FunFam" id="2.160.10.10:FF:000025">
    <property type="entry name" value="Hexapeptide-repeat containing-acetyltransferase"/>
    <property type="match status" value="1"/>
</dbReference>
<proteinExistence type="inferred from homology"/>
<dbReference type="InterPro" id="IPR039369">
    <property type="entry name" value="LacA-like"/>
</dbReference>
<organism evidence="6 7">
    <name type="scientific">Prevotella aff. ruminicola Tc2-24</name>
    <dbReference type="NCBI Taxonomy" id="81582"/>
    <lineage>
        <taxon>Bacteria</taxon>
        <taxon>Pseudomonadati</taxon>
        <taxon>Bacteroidota</taxon>
        <taxon>Bacteroidia</taxon>
        <taxon>Bacteroidales</taxon>
        <taxon>Prevotellaceae</taxon>
        <taxon>Prevotella</taxon>
    </lineage>
</organism>
<dbReference type="CDD" id="cd03357">
    <property type="entry name" value="LbH_MAT_GAT"/>
    <property type="match status" value="1"/>
</dbReference>
<evidence type="ECO:0000256" key="5">
    <source>
        <dbReference type="RuleBase" id="RU367021"/>
    </source>
</evidence>
<dbReference type="AlphaFoldDB" id="A0A1I0MDA2"/>
<name>A0A1I0MDA2_9BACT</name>
<evidence type="ECO:0000256" key="1">
    <source>
        <dbReference type="ARBA" id="ARBA00007274"/>
    </source>
</evidence>
<evidence type="ECO:0000313" key="6">
    <source>
        <dbReference type="EMBL" id="SEV86098.1"/>
    </source>
</evidence>
<evidence type="ECO:0000256" key="3">
    <source>
        <dbReference type="ARBA" id="ARBA00023315"/>
    </source>
</evidence>
<gene>
    <name evidence="6" type="ORF">SAMN04487850_0547</name>
</gene>
<dbReference type="PANTHER" id="PTHR43017:SF1">
    <property type="entry name" value="ACETYLTRANSFERASE YJL218W-RELATED"/>
    <property type="match status" value="1"/>
</dbReference>
<dbReference type="InterPro" id="IPR011004">
    <property type="entry name" value="Trimer_LpxA-like_sf"/>
</dbReference>
<comment type="similarity">
    <text evidence="1 5">Belongs to the transferase hexapeptide repeat family.</text>
</comment>